<evidence type="ECO:0000256" key="4">
    <source>
        <dbReference type="ARBA" id="ARBA00022840"/>
    </source>
</evidence>
<dbReference type="InterPro" id="IPR036597">
    <property type="entry name" value="Fido-like_dom_sf"/>
</dbReference>
<comment type="catalytic activity">
    <reaction evidence="6">
        <text>L-threonyl-[protein] + ATP = 3-O-(5'-adenylyl)-L-threonyl-[protein] + diphosphate</text>
        <dbReference type="Rhea" id="RHEA:54292"/>
        <dbReference type="Rhea" id="RHEA-COMP:11060"/>
        <dbReference type="Rhea" id="RHEA-COMP:13847"/>
        <dbReference type="ChEBI" id="CHEBI:30013"/>
        <dbReference type="ChEBI" id="CHEBI:30616"/>
        <dbReference type="ChEBI" id="CHEBI:33019"/>
        <dbReference type="ChEBI" id="CHEBI:138113"/>
        <dbReference type="EC" id="2.7.7.108"/>
    </reaction>
</comment>
<dbReference type="EC" id="2.7.7.108" evidence="5"/>
<feature type="domain" description="Fido" evidence="8">
    <location>
        <begin position="53"/>
        <end position="190"/>
    </location>
</feature>
<keyword evidence="4" id="KW-0067">ATP-binding</keyword>
<dbReference type="GO" id="GO:0016740">
    <property type="term" value="F:transferase activity"/>
    <property type="evidence" value="ECO:0007669"/>
    <property type="project" value="UniProtKB-KW"/>
</dbReference>
<evidence type="ECO:0000256" key="1">
    <source>
        <dbReference type="ARBA" id="ARBA00022679"/>
    </source>
</evidence>
<evidence type="ECO:0000313" key="9">
    <source>
        <dbReference type="EMBL" id="MDR7945531.1"/>
    </source>
</evidence>
<evidence type="ECO:0000256" key="6">
    <source>
        <dbReference type="ARBA" id="ARBA00047939"/>
    </source>
</evidence>
<dbReference type="EMBL" id="JAVKVN010000003">
    <property type="protein sequence ID" value="MDR7945531.1"/>
    <property type="molecule type" value="Genomic_DNA"/>
</dbReference>
<keyword evidence="2" id="KW-0548">Nucleotidyltransferase</keyword>
<dbReference type="InterPro" id="IPR003812">
    <property type="entry name" value="Fido"/>
</dbReference>
<dbReference type="Pfam" id="PF02661">
    <property type="entry name" value="Fic"/>
    <property type="match status" value="1"/>
</dbReference>
<sequence length="198" mass="22406">MDKYGTGQDPYCYPGSFTLRNRLDIRDDALLAQAEQDLSEIAASQIDFSLPPYDLAYLKRLHRTLFQDLYDWAGELRTIDISKGGTRFCNTSRIEPEADKIFAALARANWFKELPRSALIAEAAVAYGDLNMIHPFREGNGRAQRLLFEHLIINAGYEISWWSVVQREWVDANVAAVICDYAPLEAVFQRCVGQPIAG</sequence>
<evidence type="ECO:0000256" key="5">
    <source>
        <dbReference type="ARBA" id="ARBA00034531"/>
    </source>
</evidence>
<comment type="catalytic activity">
    <reaction evidence="7">
        <text>L-tyrosyl-[protein] + ATP = O-(5'-adenylyl)-L-tyrosyl-[protein] + diphosphate</text>
        <dbReference type="Rhea" id="RHEA:54288"/>
        <dbReference type="Rhea" id="RHEA-COMP:10136"/>
        <dbReference type="Rhea" id="RHEA-COMP:13846"/>
        <dbReference type="ChEBI" id="CHEBI:30616"/>
        <dbReference type="ChEBI" id="CHEBI:33019"/>
        <dbReference type="ChEBI" id="CHEBI:46858"/>
        <dbReference type="ChEBI" id="CHEBI:83624"/>
        <dbReference type="EC" id="2.7.7.108"/>
    </reaction>
</comment>
<dbReference type="PROSITE" id="PS51459">
    <property type="entry name" value="FIDO"/>
    <property type="match status" value="1"/>
</dbReference>
<dbReference type="RefSeq" id="WP_192491909.1">
    <property type="nucleotide sequence ID" value="NZ_DAMAOJ010000284.1"/>
</dbReference>
<organism evidence="9 10">
    <name type="scientific">Achromobacter aegrifaciens</name>
    <dbReference type="NCBI Taxonomy" id="1287736"/>
    <lineage>
        <taxon>Bacteria</taxon>
        <taxon>Pseudomonadati</taxon>
        <taxon>Pseudomonadota</taxon>
        <taxon>Betaproteobacteria</taxon>
        <taxon>Burkholderiales</taxon>
        <taxon>Alcaligenaceae</taxon>
        <taxon>Achromobacter</taxon>
    </lineage>
</organism>
<evidence type="ECO:0000313" key="10">
    <source>
        <dbReference type="Proteomes" id="UP001264156"/>
    </source>
</evidence>
<keyword evidence="3" id="KW-0547">Nucleotide-binding</keyword>
<evidence type="ECO:0000256" key="3">
    <source>
        <dbReference type="ARBA" id="ARBA00022741"/>
    </source>
</evidence>
<evidence type="ECO:0000259" key="8">
    <source>
        <dbReference type="PROSITE" id="PS51459"/>
    </source>
</evidence>
<protein>
    <recommendedName>
        <fullName evidence="5">protein adenylyltransferase</fullName>
        <ecNumber evidence="5">2.7.7.108</ecNumber>
    </recommendedName>
</protein>
<dbReference type="NCBIfam" id="NF007672">
    <property type="entry name" value="PRK10347.1"/>
    <property type="match status" value="1"/>
</dbReference>
<dbReference type="PANTHER" id="PTHR39560:SF1">
    <property type="entry name" value="PROTEIN ADENYLYLTRANSFERASE FIC-RELATED"/>
    <property type="match status" value="1"/>
</dbReference>
<dbReference type="Proteomes" id="UP001264156">
    <property type="component" value="Unassembled WGS sequence"/>
</dbReference>
<name>A0ABU2DBR4_ACHAE</name>
<reference evidence="10" key="1">
    <citation type="submission" date="2023-07" db="EMBL/GenBank/DDBJ databases">
        <title>Glyphosate-induced phosphonatase operons in soil bacteria of genus Achromobacter.</title>
        <authorList>
            <person name="Epiktetov D.O."/>
            <person name="Sviridov A.V."/>
            <person name="Tarlachkov S.V."/>
            <person name="Shushkova T.V."/>
            <person name="Toropygin I.Y."/>
            <person name="Leontievsky A."/>
        </authorList>
    </citation>
    <scope>NUCLEOTIDE SEQUENCE [LARGE SCALE GENOMIC DNA]</scope>
    <source>
        <strain evidence="10">Kg 16</strain>
    </source>
</reference>
<keyword evidence="10" id="KW-1185">Reference proteome</keyword>
<evidence type="ECO:0000256" key="7">
    <source>
        <dbReference type="ARBA" id="ARBA00048696"/>
    </source>
</evidence>
<dbReference type="PANTHER" id="PTHR39560">
    <property type="entry name" value="PROTEIN ADENYLYLTRANSFERASE FIC-RELATED"/>
    <property type="match status" value="1"/>
</dbReference>
<evidence type="ECO:0000256" key="2">
    <source>
        <dbReference type="ARBA" id="ARBA00022695"/>
    </source>
</evidence>
<accession>A0ABU2DBR4</accession>
<dbReference type="Gene3D" id="1.10.3290.10">
    <property type="entry name" value="Fido-like domain"/>
    <property type="match status" value="1"/>
</dbReference>
<gene>
    <name evidence="9" type="ORF">RIU57_10490</name>
</gene>
<comment type="caution">
    <text evidence="9">The sequence shown here is derived from an EMBL/GenBank/DDBJ whole genome shotgun (WGS) entry which is preliminary data.</text>
</comment>
<keyword evidence="1 9" id="KW-0808">Transferase</keyword>
<dbReference type="SUPFAM" id="SSF140931">
    <property type="entry name" value="Fic-like"/>
    <property type="match status" value="1"/>
</dbReference>
<proteinExistence type="predicted"/>